<evidence type="ECO:0000313" key="4">
    <source>
        <dbReference type="Proteomes" id="UP001189624"/>
    </source>
</evidence>
<reference evidence="3" key="1">
    <citation type="submission" date="2023-10" db="EMBL/GenBank/DDBJ databases">
        <authorList>
            <person name="Domelevo Entfellner J.-B."/>
        </authorList>
    </citation>
    <scope>NUCLEOTIDE SEQUENCE</scope>
</reference>
<keyword evidence="1" id="KW-0611">Plant defense</keyword>
<dbReference type="SUPFAM" id="SSF52047">
    <property type="entry name" value="RNI-like"/>
    <property type="match status" value="1"/>
</dbReference>
<dbReference type="Gramene" id="rna-AYBTSS11_LOCUS17419">
    <property type="protein sequence ID" value="CAJ1957836.1"/>
    <property type="gene ID" value="gene-AYBTSS11_LOCUS17419"/>
</dbReference>
<dbReference type="InterPro" id="IPR032675">
    <property type="entry name" value="LRR_dom_sf"/>
</dbReference>
<dbReference type="PANTHER" id="PTHR33463:SF198">
    <property type="entry name" value="RPP4C3"/>
    <property type="match status" value="1"/>
</dbReference>
<evidence type="ECO:0000259" key="2">
    <source>
        <dbReference type="Pfam" id="PF23247"/>
    </source>
</evidence>
<gene>
    <name evidence="3" type="ORF">AYBTSS11_LOCUS17419</name>
</gene>
<sequence length="224" mass="25302">MLELAMVNLPKIWDDELPLQNQKILTVRCYHRLVSLFSSSEARALVKLQHLEISACDELVEIFVEQEKVTFPNLEKLFIRGMNGDALNEIVASKESKPEIGNKGDALGDLVFMKLEELNLEDLPKLTSFCKTCYNFKFPALETVQVRHGYELREELDCWDGDLNTTLGSVGKESNESGTRVFVYVFSLLLILEGKKDIAKTKTVPKAKVKEGIKLCNQCTKQSA</sequence>
<dbReference type="Gene3D" id="3.80.10.10">
    <property type="entry name" value="Ribonuclease Inhibitor"/>
    <property type="match status" value="1"/>
</dbReference>
<dbReference type="Pfam" id="PF23247">
    <property type="entry name" value="LRR_RPS2"/>
    <property type="match status" value="1"/>
</dbReference>
<dbReference type="PANTHER" id="PTHR33463">
    <property type="entry name" value="NB-ARC DOMAIN-CONTAINING PROTEIN-RELATED"/>
    <property type="match status" value="1"/>
</dbReference>
<dbReference type="AlphaFoldDB" id="A0AA86SGU2"/>
<feature type="domain" description="Disease resistance protein At4g27190-like leucine-rich repeats" evidence="2">
    <location>
        <begin position="2"/>
        <end position="64"/>
    </location>
</feature>
<evidence type="ECO:0000256" key="1">
    <source>
        <dbReference type="ARBA" id="ARBA00022821"/>
    </source>
</evidence>
<protein>
    <recommendedName>
        <fullName evidence="2">Disease resistance protein At4g27190-like leucine-rich repeats domain-containing protein</fullName>
    </recommendedName>
</protein>
<proteinExistence type="predicted"/>
<evidence type="ECO:0000313" key="3">
    <source>
        <dbReference type="EMBL" id="CAJ1957836.1"/>
    </source>
</evidence>
<accession>A0AA86SGU2</accession>
<keyword evidence="4" id="KW-1185">Reference proteome</keyword>
<dbReference type="EMBL" id="OY731402">
    <property type="protein sequence ID" value="CAJ1957836.1"/>
    <property type="molecule type" value="Genomic_DNA"/>
</dbReference>
<dbReference type="InterPro" id="IPR050905">
    <property type="entry name" value="Plant_NBS-LRR"/>
</dbReference>
<organism evidence="3 4">
    <name type="scientific">Sphenostylis stenocarpa</name>
    <dbReference type="NCBI Taxonomy" id="92480"/>
    <lineage>
        <taxon>Eukaryota</taxon>
        <taxon>Viridiplantae</taxon>
        <taxon>Streptophyta</taxon>
        <taxon>Embryophyta</taxon>
        <taxon>Tracheophyta</taxon>
        <taxon>Spermatophyta</taxon>
        <taxon>Magnoliopsida</taxon>
        <taxon>eudicotyledons</taxon>
        <taxon>Gunneridae</taxon>
        <taxon>Pentapetalae</taxon>
        <taxon>rosids</taxon>
        <taxon>fabids</taxon>
        <taxon>Fabales</taxon>
        <taxon>Fabaceae</taxon>
        <taxon>Papilionoideae</taxon>
        <taxon>50 kb inversion clade</taxon>
        <taxon>NPAAA clade</taxon>
        <taxon>indigoferoid/millettioid clade</taxon>
        <taxon>Phaseoleae</taxon>
        <taxon>Sphenostylis</taxon>
    </lineage>
</organism>
<dbReference type="Proteomes" id="UP001189624">
    <property type="component" value="Chromosome 5"/>
</dbReference>
<name>A0AA86SGU2_9FABA</name>
<dbReference type="InterPro" id="IPR057135">
    <property type="entry name" value="At4g27190-like_LRR"/>
</dbReference>